<dbReference type="OrthoDB" id="9801841at2"/>
<organism evidence="1 2">
    <name type="scientific">Roseospira marina</name>
    <dbReference type="NCBI Taxonomy" id="140057"/>
    <lineage>
        <taxon>Bacteria</taxon>
        <taxon>Pseudomonadati</taxon>
        <taxon>Pseudomonadota</taxon>
        <taxon>Alphaproteobacteria</taxon>
        <taxon>Rhodospirillales</taxon>
        <taxon>Rhodospirillaceae</taxon>
        <taxon>Roseospira</taxon>
    </lineage>
</organism>
<evidence type="ECO:0000313" key="1">
    <source>
        <dbReference type="EMBL" id="KAA5606916.1"/>
    </source>
</evidence>
<dbReference type="RefSeq" id="WP_150060927.1">
    <property type="nucleotide sequence ID" value="NZ_JACHII010000003.1"/>
</dbReference>
<dbReference type="InterPro" id="IPR038225">
    <property type="entry name" value="TagF_sf"/>
</dbReference>
<gene>
    <name evidence="1" type="primary">tagF</name>
    <name evidence="1" type="ORF">F1188_03095</name>
</gene>
<proteinExistence type="predicted"/>
<dbReference type="PIRSF" id="PIRSF029287">
    <property type="entry name" value="UCP029287"/>
    <property type="match status" value="1"/>
</dbReference>
<dbReference type="AlphaFoldDB" id="A0A5M6IF48"/>
<comment type="caution">
    <text evidence="1">The sequence shown here is derived from an EMBL/GenBank/DDBJ whole genome shotgun (WGS) entry which is preliminary data.</text>
</comment>
<dbReference type="NCBIfam" id="TIGR03373">
    <property type="entry name" value="VI_minor_4"/>
    <property type="match status" value="1"/>
</dbReference>
<protein>
    <submittedName>
        <fullName evidence="1">Type VI secretion system-associated protein TagF</fullName>
    </submittedName>
</protein>
<reference evidence="1 2" key="1">
    <citation type="submission" date="2019-09" db="EMBL/GenBank/DDBJ databases">
        <title>Genome sequence of Roseospira marina, one of the more divergent members of the non-sulfur purple photosynthetic bacterial family, the Rhodospirillaceae.</title>
        <authorList>
            <person name="Meyer T."/>
            <person name="Kyndt J."/>
        </authorList>
    </citation>
    <scope>NUCLEOTIDE SEQUENCE [LARGE SCALE GENOMIC DNA]</scope>
    <source>
        <strain evidence="1 2">DSM 15113</strain>
    </source>
</reference>
<dbReference type="Gene3D" id="3.40.1730.10">
    <property type="entry name" value="pa0076 domain"/>
    <property type="match status" value="1"/>
</dbReference>
<name>A0A5M6IF48_9PROT</name>
<dbReference type="Pfam" id="PF09867">
    <property type="entry name" value="TagF_N"/>
    <property type="match status" value="1"/>
</dbReference>
<accession>A0A5M6IF48</accession>
<dbReference type="Proteomes" id="UP000324065">
    <property type="component" value="Unassembled WGS sequence"/>
</dbReference>
<evidence type="ECO:0000313" key="2">
    <source>
        <dbReference type="Proteomes" id="UP000324065"/>
    </source>
</evidence>
<keyword evidence="2" id="KW-1185">Reference proteome</keyword>
<sequence length="235" mass="25258">MAGLGFYGKLPAHGDFVRRGLDHTVTEPWDAWLGRLMTAVRDDLGEDEWLELYLTGPIWRFAFGAGVAGQPQTGVMVPSVDRVGRYFPLVLSAPLDGPASLPAAMRDGRPLLDAMEDLALAVLEDGEPMDADHLEAELNALEWVWPAPPDRPPLGLGQPGIWLPLGGETAAEGTAAVSWLLDGPKDLGLDGEAGLWWTDGSERVAPGLVRVTGWPRPSAAVAFFDGAWNDRGWTA</sequence>
<dbReference type="InterPro" id="IPR017748">
    <property type="entry name" value="TagF"/>
</dbReference>
<dbReference type="EMBL" id="VWPJ01000002">
    <property type="protein sequence ID" value="KAA5606916.1"/>
    <property type="molecule type" value="Genomic_DNA"/>
</dbReference>